<keyword evidence="1" id="KW-0472">Membrane</keyword>
<name>A0ABY4BBV7_9BACT</name>
<organism evidence="2 3">
    <name type="scientific">Hymenobacter monticola</name>
    <dbReference type="NCBI Taxonomy" id="1705399"/>
    <lineage>
        <taxon>Bacteria</taxon>
        <taxon>Pseudomonadati</taxon>
        <taxon>Bacteroidota</taxon>
        <taxon>Cytophagia</taxon>
        <taxon>Cytophagales</taxon>
        <taxon>Hymenobacteraceae</taxon>
        <taxon>Hymenobacter</taxon>
    </lineage>
</organism>
<gene>
    <name evidence="2" type="ORF">MTP16_25070</name>
</gene>
<dbReference type="RefSeq" id="WP_243520728.1">
    <property type="nucleotide sequence ID" value="NZ_CP094537.1"/>
</dbReference>
<reference evidence="2 3" key="1">
    <citation type="submission" date="2022-03" db="EMBL/GenBank/DDBJ databases">
        <title>Hymenobactersp. isolated from the air.</title>
        <authorList>
            <person name="Won M."/>
            <person name="Kwon S.-W."/>
        </authorList>
    </citation>
    <scope>NUCLEOTIDE SEQUENCE [LARGE SCALE GENOMIC DNA]</scope>
    <source>
        <strain evidence="2 3">KACC 22596</strain>
        <plasmid evidence="2 3">unnamed3</plasmid>
    </source>
</reference>
<keyword evidence="1" id="KW-1133">Transmembrane helix</keyword>
<evidence type="ECO:0000313" key="2">
    <source>
        <dbReference type="EMBL" id="UOE36652.1"/>
    </source>
</evidence>
<feature type="transmembrane region" description="Helical" evidence="1">
    <location>
        <begin position="64"/>
        <end position="85"/>
    </location>
</feature>
<dbReference type="EMBL" id="CP094537">
    <property type="protein sequence ID" value="UOE36652.1"/>
    <property type="molecule type" value="Genomic_DNA"/>
</dbReference>
<feature type="transmembrane region" description="Helical" evidence="1">
    <location>
        <begin position="6"/>
        <end position="26"/>
    </location>
</feature>
<dbReference type="Proteomes" id="UP000831390">
    <property type="component" value="Plasmid unnamed3"/>
</dbReference>
<geneLocation type="plasmid" evidence="2 3">
    <name>unnamed3</name>
</geneLocation>
<feature type="transmembrane region" description="Helical" evidence="1">
    <location>
        <begin position="38"/>
        <end position="58"/>
    </location>
</feature>
<evidence type="ECO:0000256" key="1">
    <source>
        <dbReference type="SAM" id="Phobius"/>
    </source>
</evidence>
<accession>A0ABY4BBV7</accession>
<keyword evidence="2" id="KW-0614">Plasmid</keyword>
<evidence type="ECO:0000313" key="3">
    <source>
        <dbReference type="Proteomes" id="UP000831390"/>
    </source>
</evidence>
<keyword evidence="3" id="KW-1185">Reference proteome</keyword>
<sequence>MEFLQVFSYVSIFLFSYTLLYAWLSIAAGSPSHSSGKLRGQLVLLLTVVITFSVYGFTSKLTQPLYALLPILLVVILLSASRVGYEKDYDTKSFARSFMVKMGISLIVAFCAS</sequence>
<proteinExistence type="predicted"/>
<protein>
    <submittedName>
        <fullName evidence="2">Uncharacterized protein</fullName>
    </submittedName>
</protein>
<keyword evidence="1" id="KW-0812">Transmembrane</keyword>